<name>A0A0B7FUG8_THACB</name>
<sequence length="92" mass="9956">MSYILGLPLMDLNCGAESMTLSLGFAFSGAIDQCHVQEACVKIARAWPILGSRLQRNSQTGKIEAVLPDPKEARLKVTFRASSAYIVSISPD</sequence>
<keyword evidence="2" id="KW-1185">Reference proteome</keyword>
<dbReference type="STRING" id="1108050.A0A0B7FUG8"/>
<dbReference type="OrthoDB" id="21502at2759"/>
<accession>A0A0B7FUG8</accession>
<protein>
    <submittedName>
        <fullName evidence="1">Uncharacterized protein</fullName>
    </submittedName>
</protein>
<organism evidence="1 2">
    <name type="scientific">Thanatephorus cucumeris (strain AG1-IB / isolate 7/3/14)</name>
    <name type="common">Lettuce bottom rot fungus</name>
    <name type="synonym">Rhizoctonia solani</name>
    <dbReference type="NCBI Taxonomy" id="1108050"/>
    <lineage>
        <taxon>Eukaryota</taxon>
        <taxon>Fungi</taxon>
        <taxon>Dikarya</taxon>
        <taxon>Basidiomycota</taxon>
        <taxon>Agaricomycotina</taxon>
        <taxon>Agaricomycetes</taxon>
        <taxon>Cantharellales</taxon>
        <taxon>Ceratobasidiaceae</taxon>
        <taxon>Rhizoctonia</taxon>
        <taxon>Rhizoctonia solani AG-1</taxon>
    </lineage>
</organism>
<evidence type="ECO:0000313" key="1">
    <source>
        <dbReference type="EMBL" id="CEL60514.1"/>
    </source>
</evidence>
<dbReference type="EMBL" id="LN679588">
    <property type="protein sequence ID" value="CEL60514.1"/>
    <property type="molecule type" value="Genomic_DNA"/>
</dbReference>
<evidence type="ECO:0000313" key="2">
    <source>
        <dbReference type="Proteomes" id="UP000059188"/>
    </source>
</evidence>
<gene>
    <name evidence="1" type="ORF">RSOLAG1IB_12375</name>
</gene>
<dbReference type="AlphaFoldDB" id="A0A0B7FUG8"/>
<reference evidence="1 2" key="1">
    <citation type="submission" date="2014-11" db="EMBL/GenBank/DDBJ databases">
        <authorList>
            <person name="Wibberg Daniel"/>
        </authorList>
    </citation>
    <scope>NUCLEOTIDE SEQUENCE [LARGE SCALE GENOMIC DNA]</scope>
    <source>
        <strain evidence="1">Rhizoctonia solani AG1-IB 7/3/14</strain>
    </source>
</reference>
<proteinExistence type="predicted"/>
<dbReference type="Proteomes" id="UP000059188">
    <property type="component" value="Unassembled WGS sequence"/>
</dbReference>